<reference evidence="1" key="1">
    <citation type="submission" date="2020-10" db="EMBL/GenBank/DDBJ databases">
        <authorList>
            <person name="Gilroy R."/>
        </authorList>
    </citation>
    <scope>NUCLEOTIDE SEQUENCE</scope>
    <source>
        <strain evidence="1">CHK147-3167</strain>
    </source>
</reference>
<comment type="caution">
    <text evidence="1">The sequence shown here is derived from an EMBL/GenBank/DDBJ whole genome shotgun (WGS) entry which is preliminary data.</text>
</comment>
<evidence type="ECO:0000313" key="1">
    <source>
        <dbReference type="EMBL" id="HIQ91519.1"/>
    </source>
</evidence>
<name>A0A9D1CZD0_9FIRM</name>
<protein>
    <submittedName>
        <fullName evidence="1">Uncharacterized protein</fullName>
    </submittedName>
</protein>
<organism evidence="1 2">
    <name type="scientific">Candidatus Coprosoma intestinipullorum</name>
    <dbReference type="NCBI Taxonomy" id="2840752"/>
    <lineage>
        <taxon>Bacteria</taxon>
        <taxon>Bacillati</taxon>
        <taxon>Bacillota</taxon>
        <taxon>Bacillota incertae sedis</taxon>
        <taxon>Candidatus Coprosoma</taxon>
    </lineage>
</organism>
<reference evidence="1" key="2">
    <citation type="journal article" date="2021" name="PeerJ">
        <title>Extensive microbial diversity within the chicken gut microbiome revealed by metagenomics and culture.</title>
        <authorList>
            <person name="Gilroy R."/>
            <person name="Ravi A."/>
            <person name="Getino M."/>
            <person name="Pursley I."/>
            <person name="Horton D.L."/>
            <person name="Alikhan N.F."/>
            <person name="Baker D."/>
            <person name="Gharbi K."/>
            <person name="Hall N."/>
            <person name="Watson M."/>
            <person name="Adriaenssens E.M."/>
            <person name="Foster-Nyarko E."/>
            <person name="Jarju S."/>
            <person name="Secka A."/>
            <person name="Antonio M."/>
            <person name="Oren A."/>
            <person name="Chaudhuri R.R."/>
            <person name="La Ragione R."/>
            <person name="Hildebrand F."/>
            <person name="Pallen M.J."/>
        </authorList>
    </citation>
    <scope>NUCLEOTIDE SEQUENCE</scope>
    <source>
        <strain evidence="1">CHK147-3167</strain>
    </source>
</reference>
<dbReference type="Proteomes" id="UP000886786">
    <property type="component" value="Unassembled WGS sequence"/>
</dbReference>
<evidence type="ECO:0000313" key="2">
    <source>
        <dbReference type="Proteomes" id="UP000886786"/>
    </source>
</evidence>
<sequence>MNKTVNLNSLKSEKYIDLSTNLNELLFAYWNLLKSESENDSAKYLSLIYEIVKTLNLSDEIKNISFENDTSYIGGYYDFEEKKLILNIQMLLQARKLDILSNTNFIIEYLTILFHEIFHAIQYQYMNNFNNYLISTIKELSIHIKQNRNLNSQLHDLIPDEREANIESAKLLYDFAKQNTLLCTEEYNETISNLNYYLTNGYLYRNGLSIYPYQSISKFDKTIPMLIDENVDNYNKLIYGLDIHSNPSVSLLVNKNNKKIIKL</sequence>
<proteinExistence type="predicted"/>
<dbReference type="EMBL" id="DVFV01000136">
    <property type="protein sequence ID" value="HIQ91519.1"/>
    <property type="molecule type" value="Genomic_DNA"/>
</dbReference>
<dbReference type="AlphaFoldDB" id="A0A9D1CZD0"/>
<gene>
    <name evidence="1" type="ORF">IAB27_07920</name>
</gene>
<accession>A0A9D1CZD0</accession>